<dbReference type="GO" id="GO:0090575">
    <property type="term" value="C:RNA polymerase II transcription regulator complex"/>
    <property type="evidence" value="ECO:0007669"/>
    <property type="project" value="TreeGrafter"/>
</dbReference>
<dbReference type="CDD" id="cd14688">
    <property type="entry name" value="bZIP_YAP"/>
    <property type="match status" value="1"/>
</dbReference>
<evidence type="ECO:0000256" key="1">
    <source>
        <dbReference type="ARBA" id="ARBA00004123"/>
    </source>
</evidence>
<feature type="region of interest" description="Disordered" evidence="3">
    <location>
        <begin position="1"/>
        <end position="86"/>
    </location>
</feature>
<keyword evidence="2" id="KW-0539">Nucleus</keyword>
<dbReference type="InterPro" id="IPR050936">
    <property type="entry name" value="AP-1-like"/>
</dbReference>
<dbReference type="STRING" id="246404.A0A507FNP9"/>
<feature type="compositionally biased region" description="Basic and acidic residues" evidence="3">
    <location>
        <begin position="69"/>
        <end position="79"/>
    </location>
</feature>
<dbReference type="OrthoDB" id="2593073at2759"/>
<dbReference type="Gene3D" id="1.20.5.170">
    <property type="match status" value="1"/>
</dbReference>
<dbReference type="InterPro" id="IPR046347">
    <property type="entry name" value="bZIP_sf"/>
</dbReference>
<dbReference type="Proteomes" id="UP000320333">
    <property type="component" value="Unassembled WGS sequence"/>
</dbReference>
<dbReference type="GO" id="GO:0000976">
    <property type="term" value="F:transcription cis-regulatory region binding"/>
    <property type="evidence" value="ECO:0007669"/>
    <property type="project" value="InterPro"/>
</dbReference>
<name>A0A507FNP9_9FUNG</name>
<gene>
    <name evidence="4" type="ORF">CcCBS67573_g00656</name>
</gene>
<comment type="subcellular location">
    <subcellularLocation>
        <location evidence="1">Nucleus</location>
    </subcellularLocation>
</comment>
<accession>A0A507FNP9</accession>
<keyword evidence="5" id="KW-1185">Reference proteome</keyword>
<organism evidence="4 5">
    <name type="scientific">Chytriomyces confervae</name>
    <dbReference type="NCBI Taxonomy" id="246404"/>
    <lineage>
        <taxon>Eukaryota</taxon>
        <taxon>Fungi</taxon>
        <taxon>Fungi incertae sedis</taxon>
        <taxon>Chytridiomycota</taxon>
        <taxon>Chytridiomycota incertae sedis</taxon>
        <taxon>Chytridiomycetes</taxon>
        <taxon>Chytridiales</taxon>
        <taxon>Chytriomycetaceae</taxon>
        <taxon>Chytriomyces</taxon>
    </lineage>
</organism>
<evidence type="ECO:0000256" key="3">
    <source>
        <dbReference type="SAM" id="MobiDB-lite"/>
    </source>
</evidence>
<dbReference type="GO" id="GO:0001228">
    <property type="term" value="F:DNA-binding transcription activator activity, RNA polymerase II-specific"/>
    <property type="evidence" value="ECO:0007669"/>
    <property type="project" value="TreeGrafter"/>
</dbReference>
<comment type="caution">
    <text evidence="4">The sequence shown here is derived from an EMBL/GenBank/DDBJ whole genome shotgun (WGS) entry which is preliminary data.</text>
</comment>
<evidence type="ECO:0000256" key="2">
    <source>
        <dbReference type="ARBA" id="ARBA00023242"/>
    </source>
</evidence>
<evidence type="ECO:0008006" key="6">
    <source>
        <dbReference type="Google" id="ProtNLM"/>
    </source>
</evidence>
<dbReference type="PANTHER" id="PTHR40621">
    <property type="entry name" value="TRANSCRIPTION FACTOR KAPC-RELATED"/>
    <property type="match status" value="1"/>
</dbReference>
<protein>
    <recommendedName>
        <fullName evidence="6">BZIP domain-containing protein</fullName>
    </recommendedName>
</protein>
<evidence type="ECO:0000313" key="4">
    <source>
        <dbReference type="EMBL" id="TPX78049.1"/>
    </source>
</evidence>
<evidence type="ECO:0000313" key="5">
    <source>
        <dbReference type="Proteomes" id="UP000320333"/>
    </source>
</evidence>
<reference evidence="4 5" key="1">
    <citation type="journal article" date="2019" name="Sci. Rep.">
        <title>Comparative genomics of chytrid fungi reveal insights into the obligate biotrophic and pathogenic lifestyle of Synchytrium endobioticum.</title>
        <authorList>
            <person name="van de Vossenberg B.T.L.H."/>
            <person name="Warris S."/>
            <person name="Nguyen H.D.T."/>
            <person name="van Gent-Pelzer M.P.E."/>
            <person name="Joly D.L."/>
            <person name="van de Geest H.C."/>
            <person name="Bonants P.J.M."/>
            <person name="Smith D.S."/>
            <person name="Levesque C.A."/>
            <person name="van der Lee T.A.J."/>
        </authorList>
    </citation>
    <scope>NUCLEOTIDE SEQUENCE [LARGE SCALE GENOMIC DNA]</scope>
    <source>
        <strain evidence="4 5">CBS 675.73</strain>
    </source>
</reference>
<feature type="compositionally biased region" description="Basic and acidic residues" evidence="3">
    <location>
        <begin position="39"/>
        <end position="60"/>
    </location>
</feature>
<dbReference type="SUPFAM" id="SSF57959">
    <property type="entry name" value="Leucine zipper domain"/>
    <property type="match status" value="1"/>
</dbReference>
<dbReference type="PANTHER" id="PTHR40621:SF6">
    <property type="entry name" value="AP-1-LIKE TRANSCRIPTION FACTOR YAP1-RELATED"/>
    <property type="match status" value="1"/>
</dbReference>
<dbReference type="AlphaFoldDB" id="A0A507FNP9"/>
<dbReference type="EMBL" id="QEAP01000010">
    <property type="protein sequence ID" value="TPX78049.1"/>
    <property type="molecule type" value="Genomic_DNA"/>
</dbReference>
<proteinExistence type="predicted"/>
<sequence>MRNQELSEDGIYSIPLSRGPSKAGGVAKRSKDNAAVAHAVDDSGSDKESSKDGREKEKGPGKAKPGRKIASEEPADKKVAQQRAASRAFRERKANYIKELEEKVAHLTALLSGNASTPTSDAGASATQPSQDPLLAQRVAALEAENTLLRQMTFSFDFKPPVLDPNFNFNLPGNGLNSSFDANSSPAGLFSSGPIAGVDQLQFQLQMQSALLNQLQAQQQQPQSHMVSPLNSSVSPEDSFTALLNSYKFPPSSTAASTASSSNSPASAILLHDFKASPVASPAPSKFGGANGGLFFNSHDLNAYRDSSATPPFDGTGGSIHDDSLKDSDLFDDFLKTDQLATLLHPLEGVEKETEKCTKIVEKNLKTVSSLTTGDVDELCDSFKKCSTKLAKDGSIVICPSNPEGFPELTELKAKEQQIASKLAPQDGHKVQVIMNDARQKFHEKVEMAALGLGSLG</sequence>